<accession>A0A6J6LT92</accession>
<name>A0A6J6LT92_9ZZZZ</name>
<evidence type="ECO:0000259" key="1">
    <source>
        <dbReference type="Pfam" id="PF00117"/>
    </source>
</evidence>
<dbReference type="EMBL" id="CAEZWZ010000006">
    <property type="protein sequence ID" value="CAB4663674.1"/>
    <property type="molecule type" value="Genomic_DNA"/>
</dbReference>
<dbReference type="Pfam" id="PF00117">
    <property type="entry name" value="GATase"/>
    <property type="match status" value="1"/>
</dbReference>
<proteinExistence type="predicted"/>
<organism evidence="2">
    <name type="scientific">freshwater metagenome</name>
    <dbReference type="NCBI Taxonomy" id="449393"/>
    <lineage>
        <taxon>unclassified sequences</taxon>
        <taxon>metagenomes</taxon>
        <taxon>ecological metagenomes</taxon>
    </lineage>
</organism>
<reference evidence="2" key="1">
    <citation type="submission" date="2020-05" db="EMBL/GenBank/DDBJ databases">
        <authorList>
            <person name="Chiriac C."/>
            <person name="Salcher M."/>
            <person name="Ghai R."/>
            <person name="Kavagutti S V."/>
        </authorList>
    </citation>
    <scope>NUCLEOTIDE SEQUENCE</scope>
</reference>
<sequence>MSKIAILSHEEVGAELAVLGEWANARGHEVTRYFREQQWDAKDLLAADLVVILGSLNSVSTGYEHPSSPKEIDLVKARIESDQPYFGICYGSQIMARALGGEVNRREEKNTGFKKIISNSPDVNEGGWMLWHEDFIDPESIRSVPGVEILATGFDAAIAFKKGKAWAVQFHPETHSESLGRMVERIGAPKEKWAPAIAAMKEEEADLRDRAFALFDQVFTPQN</sequence>
<dbReference type="InterPro" id="IPR017926">
    <property type="entry name" value="GATASE"/>
</dbReference>
<dbReference type="SUPFAM" id="SSF52317">
    <property type="entry name" value="Class I glutamine amidotransferase-like"/>
    <property type="match status" value="1"/>
</dbReference>
<dbReference type="GO" id="GO:0005829">
    <property type="term" value="C:cytosol"/>
    <property type="evidence" value="ECO:0007669"/>
    <property type="project" value="TreeGrafter"/>
</dbReference>
<dbReference type="PROSITE" id="PS51273">
    <property type="entry name" value="GATASE_TYPE_1"/>
    <property type="match status" value="1"/>
</dbReference>
<feature type="domain" description="Glutamine amidotransferase" evidence="1">
    <location>
        <begin position="45"/>
        <end position="180"/>
    </location>
</feature>
<evidence type="ECO:0000313" key="2">
    <source>
        <dbReference type="EMBL" id="CAB4663674.1"/>
    </source>
</evidence>
<dbReference type="Gene3D" id="3.40.50.880">
    <property type="match status" value="1"/>
</dbReference>
<dbReference type="PANTHER" id="PTHR42695">
    <property type="entry name" value="GLUTAMINE AMIDOTRANSFERASE YLR126C-RELATED"/>
    <property type="match status" value="1"/>
</dbReference>
<dbReference type="EMBL" id="CAFBPH010000097">
    <property type="protein sequence ID" value="CAB5013139.1"/>
    <property type="molecule type" value="Genomic_DNA"/>
</dbReference>
<dbReference type="InterPro" id="IPR029062">
    <property type="entry name" value="Class_I_gatase-like"/>
</dbReference>
<dbReference type="InterPro" id="IPR044992">
    <property type="entry name" value="ChyE-like"/>
</dbReference>
<dbReference type="PANTHER" id="PTHR42695:SF5">
    <property type="entry name" value="GLUTAMINE AMIDOTRANSFERASE YLR126C-RELATED"/>
    <property type="match status" value="1"/>
</dbReference>
<dbReference type="AlphaFoldDB" id="A0A6J6LT92"/>
<gene>
    <name evidence="2" type="ORF">UFOPK2329_00104</name>
    <name evidence="3" type="ORF">UFOPK4087_00546</name>
</gene>
<protein>
    <submittedName>
        <fullName evidence="2">Unannotated protein</fullName>
    </submittedName>
</protein>
<evidence type="ECO:0000313" key="3">
    <source>
        <dbReference type="EMBL" id="CAB5013139.1"/>
    </source>
</evidence>